<protein>
    <submittedName>
        <fullName evidence="1">Uncharacterized protein</fullName>
    </submittedName>
</protein>
<comment type="caution">
    <text evidence="1">The sequence shown here is derived from an EMBL/GenBank/DDBJ whole genome shotgun (WGS) entry which is preliminary data.</text>
</comment>
<dbReference type="EMBL" id="JAANES010000001">
    <property type="protein sequence ID" value="MBS3018324.1"/>
    <property type="molecule type" value="Genomic_DNA"/>
</dbReference>
<evidence type="ECO:0000313" key="2">
    <source>
        <dbReference type="Proteomes" id="UP001647436"/>
    </source>
</evidence>
<accession>A0ABS5LPP3</accession>
<proteinExistence type="predicted"/>
<dbReference type="RefSeq" id="WP_211456218.1">
    <property type="nucleotide sequence ID" value="NZ_JAANES010000001.1"/>
</dbReference>
<gene>
    <name evidence="1" type="ORF">DJFAAGMI_01056</name>
</gene>
<reference evidence="1 2" key="1">
    <citation type="submission" date="2020-03" db="EMBL/GenBank/DDBJ databases">
        <title>The role of nitrogen metabolism on polyethylene biodegradation.</title>
        <authorList>
            <person name="Peixoto J."/>
            <person name="Vizzotto C.S."/>
            <person name="Ramos A."/>
            <person name="Alves G."/>
            <person name="Steindorff A."/>
            <person name="Kruger R."/>
        </authorList>
    </citation>
    <scope>NUCLEOTIDE SEQUENCE [LARGE SCALE GENOMIC DNA]</scope>
    <source>
        <strain evidence="1 2">PE63</strain>
    </source>
</reference>
<dbReference type="Proteomes" id="UP001647436">
    <property type="component" value="Unassembled WGS sequence"/>
</dbReference>
<evidence type="ECO:0000313" key="1">
    <source>
        <dbReference type="EMBL" id="MBS3018324.1"/>
    </source>
</evidence>
<organism evidence="1 2">
    <name type="scientific">Comamonas brasiliensis</name>
    <dbReference type="NCBI Taxonomy" id="1812482"/>
    <lineage>
        <taxon>Bacteria</taxon>
        <taxon>Pseudomonadati</taxon>
        <taxon>Pseudomonadota</taxon>
        <taxon>Betaproteobacteria</taxon>
        <taxon>Burkholderiales</taxon>
        <taxon>Comamonadaceae</taxon>
        <taxon>Comamonas</taxon>
    </lineage>
</organism>
<name>A0ABS5LPP3_9BURK</name>
<keyword evidence="2" id="KW-1185">Reference proteome</keyword>
<sequence>MQTFKISSDLIREIEGIPPSIPLVYEHVFSRAFGDYQKCITLLKELIPVLQEQSRYFSIERLNSDNNSNYNNFKIYADSGLDILDPRANCINLNCRIEASNRLAKSLGLIADKFYITDHITDSLCNNNSFNDNEIVALLDNYTIIYNLMPLVIKGIIQFNEAVRPICISCLKNFEEEVDDITDNLYSKFRNCFTLEPMGNRNFAIHTEDLFNPPVVLRVEKKHKKWRKKIDWEDQYRYIIRSEVRKSLWTGSMAGKNLGSVFTNSSAGIAAVLHKEGKFSSAGPKNIFDQKREFSIPWVNDLDILQIIELREEAHRAFPLFREKISYHLTGFGNTESPENIINELKYESKQVTNELDIIAKKSVSFWKKPFNLMSLGVAAVSIAVDQPLGAATGLLPLLQYLGDHRHEKHSEEESIKSKPGYVLVKAAQILKHAH</sequence>